<dbReference type="RefSeq" id="WP_377323234.1">
    <property type="nucleotide sequence ID" value="NZ_JBHSNG010000001.1"/>
</dbReference>
<accession>A0ABW0SRB1</accession>
<evidence type="ECO:0000256" key="1">
    <source>
        <dbReference type="ARBA" id="ARBA00010641"/>
    </source>
</evidence>
<sequence>MDTLGKPGDVGTDVAGPSAHAAQVAELFREHNRALIAFLHCRLGSQSDAQELAQEAYLRMLMLEHPERVSSLRAFLFRIAANLAVDRLRMRKVRGDKMRNDMLIEQPPEGLHLVPIPERHVSAIEQWRELRRALRELPAKTSQAFVMHVIEGRDFSVVAQAMKLSERMVRYHVANALAHCRARVDEPEMP</sequence>
<dbReference type="InterPro" id="IPR036388">
    <property type="entry name" value="WH-like_DNA-bd_sf"/>
</dbReference>
<comment type="caution">
    <text evidence="7">The sequence shown here is derived from an EMBL/GenBank/DDBJ whole genome shotgun (WGS) entry which is preliminary data.</text>
</comment>
<feature type="domain" description="RNA polymerase sigma-70 region 2" evidence="5">
    <location>
        <begin position="27"/>
        <end position="92"/>
    </location>
</feature>
<dbReference type="InterPro" id="IPR039425">
    <property type="entry name" value="RNA_pol_sigma-70-like"/>
</dbReference>
<keyword evidence="2" id="KW-0805">Transcription regulation</keyword>
<dbReference type="Proteomes" id="UP001596111">
    <property type="component" value="Unassembled WGS sequence"/>
</dbReference>
<keyword evidence="4" id="KW-0804">Transcription</keyword>
<keyword evidence="3" id="KW-0731">Sigma factor</keyword>
<evidence type="ECO:0000256" key="3">
    <source>
        <dbReference type="ARBA" id="ARBA00023082"/>
    </source>
</evidence>
<protein>
    <submittedName>
        <fullName evidence="7">RNA polymerase sigma factor</fullName>
    </submittedName>
</protein>
<dbReference type="PANTHER" id="PTHR43133">
    <property type="entry name" value="RNA POLYMERASE ECF-TYPE SIGMA FACTO"/>
    <property type="match status" value="1"/>
</dbReference>
<comment type="similarity">
    <text evidence="1">Belongs to the sigma-70 factor family. ECF subfamily.</text>
</comment>
<dbReference type="InterPro" id="IPR007627">
    <property type="entry name" value="RNA_pol_sigma70_r2"/>
</dbReference>
<gene>
    <name evidence="7" type="ORF">ACFPPB_00275</name>
</gene>
<dbReference type="EMBL" id="JBHSNG010000001">
    <property type="protein sequence ID" value="MFC5579552.1"/>
    <property type="molecule type" value="Genomic_DNA"/>
</dbReference>
<dbReference type="Pfam" id="PF04542">
    <property type="entry name" value="Sigma70_r2"/>
    <property type="match status" value="1"/>
</dbReference>
<dbReference type="InterPro" id="IPR014284">
    <property type="entry name" value="RNA_pol_sigma-70_dom"/>
</dbReference>
<dbReference type="InterPro" id="IPR013249">
    <property type="entry name" value="RNA_pol_sigma70_r4_t2"/>
</dbReference>
<keyword evidence="8" id="KW-1185">Reference proteome</keyword>
<dbReference type="SUPFAM" id="SSF88946">
    <property type="entry name" value="Sigma2 domain of RNA polymerase sigma factors"/>
    <property type="match status" value="1"/>
</dbReference>
<feature type="domain" description="RNA polymerase sigma factor 70 region 4 type 2" evidence="6">
    <location>
        <begin position="128"/>
        <end position="180"/>
    </location>
</feature>
<dbReference type="Gene3D" id="1.10.10.10">
    <property type="entry name" value="Winged helix-like DNA-binding domain superfamily/Winged helix DNA-binding domain"/>
    <property type="match status" value="1"/>
</dbReference>
<reference evidence="8" key="1">
    <citation type="journal article" date="2019" name="Int. J. Syst. Evol. Microbiol.">
        <title>The Global Catalogue of Microorganisms (GCM) 10K type strain sequencing project: providing services to taxonomists for standard genome sequencing and annotation.</title>
        <authorList>
            <consortium name="The Broad Institute Genomics Platform"/>
            <consortium name="The Broad Institute Genome Sequencing Center for Infectious Disease"/>
            <person name="Wu L."/>
            <person name="Ma J."/>
        </authorList>
    </citation>
    <scope>NUCLEOTIDE SEQUENCE [LARGE SCALE GENOMIC DNA]</scope>
    <source>
        <strain evidence="8">CGMCC 1.13587</strain>
    </source>
</reference>
<evidence type="ECO:0000313" key="8">
    <source>
        <dbReference type="Proteomes" id="UP001596111"/>
    </source>
</evidence>
<name>A0ABW0SRB1_9GAMM</name>
<dbReference type="PANTHER" id="PTHR43133:SF63">
    <property type="entry name" value="RNA POLYMERASE SIGMA FACTOR FECI-RELATED"/>
    <property type="match status" value="1"/>
</dbReference>
<dbReference type="Gene3D" id="1.10.1740.10">
    <property type="match status" value="1"/>
</dbReference>
<dbReference type="InterPro" id="IPR013324">
    <property type="entry name" value="RNA_pol_sigma_r3/r4-like"/>
</dbReference>
<evidence type="ECO:0000259" key="5">
    <source>
        <dbReference type="Pfam" id="PF04542"/>
    </source>
</evidence>
<evidence type="ECO:0000256" key="4">
    <source>
        <dbReference type="ARBA" id="ARBA00023163"/>
    </source>
</evidence>
<evidence type="ECO:0000256" key="2">
    <source>
        <dbReference type="ARBA" id="ARBA00023015"/>
    </source>
</evidence>
<dbReference type="Pfam" id="PF08281">
    <property type="entry name" value="Sigma70_r4_2"/>
    <property type="match status" value="1"/>
</dbReference>
<evidence type="ECO:0000313" key="7">
    <source>
        <dbReference type="EMBL" id="MFC5579552.1"/>
    </source>
</evidence>
<evidence type="ECO:0000259" key="6">
    <source>
        <dbReference type="Pfam" id="PF08281"/>
    </source>
</evidence>
<dbReference type="SUPFAM" id="SSF88659">
    <property type="entry name" value="Sigma3 and sigma4 domains of RNA polymerase sigma factors"/>
    <property type="match status" value="1"/>
</dbReference>
<proteinExistence type="inferred from homology"/>
<dbReference type="NCBIfam" id="TIGR02937">
    <property type="entry name" value="sigma70-ECF"/>
    <property type="match status" value="1"/>
</dbReference>
<dbReference type="InterPro" id="IPR013325">
    <property type="entry name" value="RNA_pol_sigma_r2"/>
</dbReference>
<organism evidence="7 8">
    <name type="scientific">Rhodanobacter terrae</name>
    <dbReference type="NCBI Taxonomy" id="418647"/>
    <lineage>
        <taxon>Bacteria</taxon>
        <taxon>Pseudomonadati</taxon>
        <taxon>Pseudomonadota</taxon>
        <taxon>Gammaproteobacteria</taxon>
        <taxon>Lysobacterales</taxon>
        <taxon>Rhodanobacteraceae</taxon>
        <taxon>Rhodanobacter</taxon>
    </lineage>
</organism>